<organism evidence="1 2">
    <name type="scientific">Candidatus Onthocola gallistercoris</name>
    <dbReference type="NCBI Taxonomy" id="2840876"/>
    <lineage>
        <taxon>Bacteria</taxon>
        <taxon>Bacillati</taxon>
        <taxon>Bacillota</taxon>
        <taxon>Bacilli</taxon>
        <taxon>Candidatus Onthocola</taxon>
    </lineage>
</organism>
<dbReference type="EMBL" id="DVLT01000034">
    <property type="protein sequence ID" value="HIU02526.1"/>
    <property type="molecule type" value="Genomic_DNA"/>
</dbReference>
<protein>
    <submittedName>
        <fullName evidence="1">Uncharacterized protein</fullName>
    </submittedName>
</protein>
<proteinExistence type="predicted"/>
<evidence type="ECO:0000313" key="2">
    <source>
        <dbReference type="Proteomes" id="UP000824164"/>
    </source>
</evidence>
<sequence>MDYSQDEKVVEYGLIHMIDNDRPLKEIFNKKVYEDEFMKLYRLYQQALTAFTRLYDSKNVEEKAVFAKETAERMIAREEEKLDLIKGKNKRGMTLMDDTAYVALFVIPAMDYYHTDASDALAEAMTEGWRSHFPEHQIKRGEFEKLNQGFKKRRFCFITTAACKVMGQPDDCRELTALRSFRDGWLSGLPEGPGLISRYYDMAPAILARIDTFNDSASCYRSIYEKWLLPCVRLAEAGDNRQCLELYTDMMETLETDFFERMTADGR</sequence>
<gene>
    <name evidence="1" type="ORF">IAB63_04675</name>
</gene>
<reference evidence="1" key="2">
    <citation type="journal article" date="2021" name="PeerJ">
        <title>Extensive microbial diversity within the chicken gut microbiome revealed by metagenomics and culture.</title>
        <authorList>
            <person name="Gilroy R."/>
            <person name="Ravi A."/>
            <person name="Getino M."/>
            <person name="Pursley I."/>
            <person name="Horton D.L."/>
            <person name="Alikhan N.F."/>
            <person name="Baker D."/>
            <person name="Gharbi K."/>
            <person name="Hall N."/>
            <person name="Watson M."/>
            <person name="Adriaenssens E.M."/>
            <person name="Foster-Nyarko E."/>
            <person name="Jarju S."/>
            <person name="Secka A."/>
            <person name="Antonio M."/>
            <person name="Oren A."/>
            <person name="Chaudhuri R.R."/>
            <person name="La Ragione R."/>
            <person name="Hildebrand F."/>
            <person name="Pallen M.J."/>
        </authorList>
    </citation>
    <scope>NUCLEOTIDE SEQUENCE</scope>
    <source>
        <strain evidence="1">CHK187-14744</strain>
    </source>
</reference>
<dbReference type="NCBIfam" id="NF041770">
    <property type="entry name" value="CFI_box_CTERM"/>
    <property type="match status" value="1"/>
</dbReference>
<evidence type="ECO:0000313" key="1">
    <source>
        <dbReference type="EMBL" id="HIU02526.1"/>
    </source>
</evidence>
<comment type="caution">
    <text evidence="1">The sequence shown here is derived from an EMBL/GenBank/DDBJ whole genome shotgun (WGS) entry which is preliminary data.</text>
</comment>
<dbReference type="AlphaFoldDB" id="A0A9D1KVU0"/>
<reference evidence="1" key="1">
    <citation type="submission" date="2020-10" db="EMBL/GenBank/DDBJ databases">
        <authorList>
            <person name="Gilroy R."/>
        </authorList>
    </citation>
    <scope>NUCLEOTIDE SEQUENCE</scope>
    <source>
        <strain evidence="1">CHK187-14744</strain>
    </source>
</reference>
<name>A0A9D1KVU0_9FIRM</name>
<dbReference type="Proteomes" id="UP000824164">
    <property type="component" value="Unassembled WGS sequence"/>
</dbReference>
<accession>A0A9D1KVU0</accession>
<dbReference type="InterPro" id="IPR049886">
    <property type="entry name" value="CFI_box_CTERM_dom"/>
</dbReference>